<reference evidence="1 2" key="1">
    <citation type="submission" date="2015-04" db="EMBL/GenBank/DDBJ databases">
        <authorList>
            <person name="Syromyatnikov M.Y."/>
            <person name="Popov V.N."/>
        </authorList>
    </citation>
    <scope>NUCLEOTIDE SEQUENCE [LARGE SCALE GENOMIC DNA]</scope>
</reference>
<evidence type="ECO:0000313" key="1">
    <source>
        <dbReference type="EMBL" id="CRK95042.1"/>
    </source>
</evidence>
<evidence type="ECO:0000313" key="2">
    <source>
        <dbReference type="Proteomes" id="UP000183832"/>
    </source>
</evidence>
<keyword evidence="2" id="KW-1185">Reference proteome</keyword>
<organism evidence="1 2">
    <name type="scientific">Clunio marinus</name>
    <dbReference type="NCBI Taxonomy" id="568069"/>
    <lineage>
        <taxon>Eukaryota</taxon>
        <taxon>Metazoa</taxon>
        <taxon>Ecdysozoa</taxon>
        <taxon>Arthropoda</taxon>
        <taxon>Hexapoda</taxon>
        <taxon>Insecta</taxon>
        <taxon>Pterygota</taxon>
        <taxon>Neoptera</taxon>
        <taxon>Endopterygota</taxon>
        <taxon>Diptera</taxon>
        <taxon>Nematocera</taxon>
        <taxon>Chironomoidea</taxon>
        <taxon>Chironomidae</taxon>
        <taxon>Clunio</taxon>
    </lineage>
</organism>
<sequence>MNVDVEQSLMTKPFNDLASVNFGHIAQLISSPSIPPFTHSYKLNFPSIPFLVSSPSTLTQHMPYLHVSIIPTYSHRKVSSGVKSRGKALSTCQHIGSVLDYNSVNPAADEERNFHIEWCD</sequence>
<dbReference type="Proteomes" id="UP000183832">
    <property type="component" value="Unassembled WGS sequence"/>
</dbReference>
<dbReference type="AlphaFoldDB" id="A0A1J1I5L9"/>
<name>A0A1J1I5L9_9DIPT</name>
<accession>A0A1J1I5L9</accession>
<protein>
    <submittedName>
        <fullName evidence="1">CLUMA_CG008525, isoform A</fullName>
    </submittedName>
</protein>
<proteinExistence type="predicted"/>
<dbReference type="EMBL" id="CVRI01000040">
    <property type="protein sequence ID" value="CRK95042.1"/>
    <property type="molecule type" value="Genomic_DNA"/>
</dbReference>
<gene>
    <name evidence="1" type="ORF">CLUMA_CG008525</name>
</gene>